<dbReference type="SUPFAM" id="SSF46689">
    <property type="entry name" value="Homeodomain-like"/>
    <property type="match status" value="1"/>
</dbReference>
<organism evidence="2 3">
    <name type="scientific">Acanthoscelides obtectus</name>
    <name type="common">Bean weevil</name>
    <name type="synonym">Bruchus obtectus</name>
    <dbReference type="NCBI Taxonomy" id="200917"/>
    <lineage>
        <taxon>Eukaryota</taxon>
        <taxon>Metazoa</taxon>
        <taxon>Ecdysozoa</taxon>
        <taxon>Arthropoda</taxon>
        <taxon>Hexapoda</taxon>
        <taxon>Insecta</taxon>
        <taxon>Pterygota</taxon>
        <taxon>Neoptera</taxon>
        <taxon>Endopterygota</taxon>
        <taxon>Coleoptera</taxon>
        <taxon>Polyphaga</taxon>
        <taxon>Cucujiformia</taxon>
        <taxon>Chrysomeloidea</taxon>
        <taxon>Chrysomelidae</taxon>
        <taxon>Bruchinae</taxon>
        <taxon>Bruchini</taxon>
        <taxon>Acanthoscelides</taxon>
    </lineage>
</organism>
<dbReference type="InterPro" id="IPR009057">
    <property type="entry name" value="Homeodomain-like_sf"/>
</dbReference>
<dbReference type="OrthoDB" id="2011769at2759"/>
<evidence type="ECO:0000313" key="3">
    <source>
        <dbReference type="Proteomes" id="UP001152888"/>
    </source>
</evidence>
<comment type="subcellular location">
    <subcellularLocation>
        <location evidence="1">Nucleus</location>
    </subcellularLocation>
</comment>
<dbReference type="Proteomes" id="UP001152888">
    <property type="component" value="Unassembled WGS sequence"/>
</dbReference>
<proteinExistence type="predicted"/>
<accession>A0A9P0K088</accession>
<gene>
    <name evidence="2" type="ORF">ACAOBT_LOCUS5989</name>
</gene>
<reference evidence="2" key="1">
    <citation type="submission" date="2022-03" db="EMBL/GenBank/DDBJ databases">
        <authorList>
            <person name="Sayadi A."/>
        </authorList>
    </citation>
    <scope>NUCLEOTIDE SEQUENCE</scope>
</reference>
<comment type="caution">
    <text evidence="2">The sequence shown here is derived from an EMBL/GenBank/DDBJ whole genome shotgun (WGS) entry which is preliminary data.</text>
</comment>
<dbReference type="AlphaFoldDB" id="A0A9P0K088"/>
<name>A0A9P0K088_ACAOB</name>
<protein>
    <recommendedName>
        <fullName evidence="4">HTH psq-type domain-containing protein</fullName>
    </recommendedName>
</protein>
<keyword evidence="3" id="KW-1185">Reference proteome</keyword>
<evidence type="ECO:0008006" key="4">
    <source>
        <dbReference type="Google" id="ProtNLM"/>
    </source>
</evidence>
<sequence length="105" mass="12498">MSHERVPVTKSCRFYVRLYFLIFIKKKLIMEVVNVLDRESVSVRHLAKRFNIGKTQAAEIAKNKEDIRSKWQSGTNINQKKNFLKKEAWQYCIYQMSVVSQRQVT</sequence>
<dbReference type="GO" id="GO:0005634">
    <property type="term" value="C:nucleus"/>
    <property type="evidence" value="ECO:0007669"/>
    <property type="project" value="UniProtKB-SubCell"/>
</dbReference>
<dbReference type="EMBL" id="CAKOFQ010006718">
    <property type="protein sequence ID" value="CAH1964737.1"/>
    <property type="molecule type" value="Genomic_DNA"/>
</dbReference>
<evidence type="ECO:0000313" key="2">
    <source>
        <dbReference type="EMBL" id="CAH1964737.1"/>
    </source>
</evidence>
<evidence type="ECO:0000256" key="1">
    <source>
        <dbReference type="ARBA" id="ARBA00004123"/>
    </source>
</evidence>